<name>A0A1F5LRB0_PENAI</name>
<reference evidence="1 2" key="1">
    <citation type="journal article" date="2016" name="Sci. Rep.">
        <title>Penicillium arizonense, a new, genome sequenced fungal species, reveals a high chemical diversity in secreted metabolites.</title>
        <authorList>
            <person name="Grijseels S."/>
            <person name="Nielsen J.C."/>
            <person name="Randelovic M."/>
            <person name="Nielsen J."/>
            <person name="Nielsen K.F."/>
            <person name="Workman M."/>
            <person name="Frisvad J.C."/>
        </authorList>
    </citation>
    <scope>NUCLEOTIDE SEQUENCE [LARGE SCALE GENOMIC DNA]</scope>
    <source>
        <strain evidence="1 2">CBS 141311</strain>
    </source>
</reference>
<proteinExistence type="predicted"/>
<comment type="caution">
    <text evidence="1">The sequence shown here is derived from an EMBL/GenBank/DDBJ whole genome shotgun (WGS) entry which is preliminary data.</text>
</comment>
<dbReference type="AlphaFoldDB" id="A0A1F5LRB0"/>
<gene>
    <name evidence="1" type="ORF">PENARI_c004G00794</name>
</gene>
<evidence type="ECO:0000313" key="2">
    <source>
        <dbReference type="Proteomes" id="UP000177622"/>
    </source>
</evidence>
<protein>
    <submittedName>
        <fullName evidence="1">Uncharacterized protein</fullName>
    </submittedName>
</protein>
<dbReference type="RefSeq" id="XP_022491177.1">
    <property type="nucleotide sequence ID" value="XM_022628905.1"/>
</dbReference>
<organism evidence="1 2">
    <name type="scientific">Penicillium arizonense</name>
    <dbReference type="NCBI Taxonomy" id="1835702"/>
    <lineage>
        <taxon>Eukaryota</taxon>
        <taxon>Fungi</taxon>
        <taxon>Dikarya</taxon>
        <taxon>Ascomycota</taxon>
        <taxon>Pezizomycotina</taxon>
        <taxon>Eurotiomycetes</taxon>
        <taxon>Eurotiomycetidae</taxon>
        <taxon>Eurotiales</taxon>
        <taxon>Aspergillaceae</taxon>
        <taxon>Penicillium</taxon>
    </lineage>
</organism>
<sequence length="158" mass="17616">MIQCHAHALSPSKGGKKAKFADTHKWVDEDDVYYDFIEQMAIAHARRAVEEAVIARRIRRRCREGHSGNGGKKWLIFLISDSSSSFSPTGTPASPGDAYYDFTSNRWLPRTPDVRSKKPLLPGAFVALVERDTPGTEGRNSANSIVITVKVTEEKKQK</sequence>
<evidence type="ECO:0000313" key="1">
    <source>
        <dbReference type="EMBL" id="OGE55748.1"/>
    </source>
</evidence>
<dbReference type="Proteomes" id="UP000177622">
    <property type="component" value="Unassembled WGS sequence"/>
</dbReference>
<accession>A0A1F5LRB0</accession>
<dbReference type="EMBL" id="LXJU01000004">
    <property type="protein sequence ID" value="OGE55748.1"/>
    <property type="molecule type" value="Genomic_DNA"/>
</dbReference>
<dbReference type="GeneID" id="34573639"/>
<keyword evidence="2" id="KW-1185">Reference proteome</keyword>